<accession>A0AA88TPB0</accession>
<gene>
    <name evidence="2" type="ORF">Q8A67_010443</name>
</gene>
<feature type="region of interest" description="Disordered" evidence="1">
    <location>
        <begin position="196"/>
        <end position="222"/>
    </location>
</feature>
<evidence type="ECO:0000313" key="3">
    <source>
        <dbReference type="Proteomes" id="UP001187343"/>
    </source>
</evidence>
<keyword evidence="3" id="KW-1185">Reference proteome</keyword>
<comment type="caution">
    <text evidence="2">The sequence shown here is derived from an EMBL/GenBank/DDBJ whole genome shotgun (WGS) entry which is preliminary data.</text>
</comment>
<feature type="compositionally biased region" description="Gly residues" evidence="1">
    <location>
        <begin position="77"/>
        <end position="89"/>
    </location>
</feature>
<sequence length="317" mass="35271">MKPNDCRTEVELVGPKTLLNPRDWWTDVEPVGLRTLVNNTIQWKYRNIRASKGHAQTITNKAELVAGGAKGWEESGGASGTRNIGGAGGTEDTDHIGSSADIIQPPQAFADGSTGVDIRRHVASSRFRWVAPNPLAVVPVPSPVQKTARSCELRVIPNTPKRKRPRQSNGDTSLWNEDFVQAWDDCDMDRVSSLTDNELNQQRDSAENAGDSDGDVDNLPSNQEEYKNQLQGDANIEILKFLNTVVKNQKRIIEDHQRSREEQARVNQTVTTTLQKHGIILKQIIAMQKRHDGGHEKTACDQELTVTLLNEIVEMLK</sequence>
<evidence type="ECO:0000313" key="2">
    <source>
        <dbReference type="EMBL" id="KAK2899025.1"/>
    </source>
</evidence>
<reference evidence="2" key="1">
    <citation type="submission" date="2023-08" db="EMBL/GenBank/DDBJ databases">
        <title>Chromosome-level Genome Assembly of mud carp (Cirrhinus molitorella).</title>
        <authorList>
            <person name="Liu H."/>
        </authorList>
    </citation>
    <scope>NUCLEOTIDE SEQUENCE</scope>
    <source>
        <strain evidence="2">Prfri</strain>
        <tissue evidence="2">Muscle</tissue>
    </source>
</reference>
<evidence type="ECO:0000256" key="1">
    <source>
        <dbReference type="SAM" id="MobiDB-lite"/>
    </source>
</evidence>
<protein>
    <submittedName>
        <fullName evidence="2">Uncharacterized protein</fullName>
    </submittedName>
</protein>
<feature type="region of interest" description="Disordered" evidence="1">
    <location>
        <begin position="144"/>
        <end position="175"/>
    </location>
</feature>
<dbReference type="AlphaFoldDB" id="A0AA88TPB0"/>
<proteinExistence type="predicted"/>
<dbReference type="EMBL" id="JAUYZG010000009">
    <property type="protein sequence ID" value="KAK2899025.1"/>
    <property type="molecule type" value="Genomic_DNA"/>
</dbReference>
<organism evidence="2 3">
    <name type="scientific">Cirrhinus molitorella</name>
    <name type="common">mud carp</name>
    <dbReference type="NCBI Taxonomy" id="172907"/>
    <lineage>
        <taxon>Eukaryota</taxon>
        <taxon>Metazoa</taxon>
        <taxon>Chordata</taxon>
        <taxon>Craniata</taxon>
        <taxon>Vertebrata</taxon>
        <taxon>Euteleostomi</taxon>
        <taxon>Actinopterygii</taxon>
        <taxon>Neopterygii</taxon>
        <taxon>Teleostei</taxon>
        <taxon>Ostariophysi</taxon>
        <taxon>Cypriniformes</taxon>
        <taxon>Cyprinidae</taxon>
        <taxon>Labeoninae</taxon>
        <taxon>Labeonini</taxon>
        <taxon>Cirrhinus</taxon>
    </lineage>
</organism>
<feature type="region of interest" description="Disordered" evidence="1">
    <location>
        <begin position="72"/>
        <end position="99"/>
    </location>
</feature>
<dbReference type="Proteomes" id="UP001187343">
    <property type="component" value="Unassembled WGS sequence"/>
</dbReference>
<name>A0AA88TPB0_9TELE</name>